<proteinExistence type="predicted"/>
<reference evidence="3" key="1">
    <citation type="submission" date="2018-11" db="EMBL/GenBank/DDBJ databases">
        <authorList>
            <consortium name="Genoscope - CEA"/>
            <person name="William W."/>
        </authorList>
    </citation>
    <scope>NUCLEOTIDE SEQUENCE</scope>
</reference>
<dbReference type="Gramene" id="A04p23190.2_BraZ1">
    <property type="protein sequence ID" value="A04p23190.2_BraZ1.CDS.1"/>
    <property type="gene ID" value="A04g23190.2_BraZ1"/>
</dbReference>
<feature type="transmembrane region" description="Helical" evidence="1">
    <location>
        <begin position="53"/>
        <end position="78"/>
    </location>
</feature>
<keyword evidence="1" id="KW-0812">Transmembrane</keyword>
<accession>A0A3P6CUJ3</accession>
<dbReference type="Proteomes" id="UP000694005">
    <property type="component" value="Chromosome A04"/>
</dbReference>
<name>A0A3P6CUJ3_BRACM</name>
<sequence length="152" mass="16659">SSLNVQAPSLPLFFITRINRILLSLLLFFLLNPNRNFDVLSICMDPFLRKISAPWPILVQAATWTVLLMLTVGFASLAPEMAFVSTLSSSSNLCGRGRDGLVRIPMDLPGEIVCVPSEMVKRSPFDLFVPTIFAGVMVVASVSLIRPCFGDV</sequence>
<evidence type="ECO:0000313" key="2">
    <source>
        <dbReference type="EMBL" id="CAG7907418.1"/>
    </source>
</evidence>
<feature type="transmembrane region" description="Helical" evidence="1">
    <location>
        <begin position="12"/>
        <end position="32"/>
    </location>
</feature>
<dbReference type="EMBL" id="LR031576">
    <property type="protein sequence ID" value="VDD14011.1"/>
    <property type="molecule type" value="Genomic_DNA"/>
</dbReference>
<feature type="non-terminal residue" evidence="3">
    <location>
        <position position="1"/>
    </location>
</feature>
<protein>
    <submittedName>
        <fullName evidence="2">Uncharacterized protein</fullName>
    </submittedName>
</protein>
<keyword evidence="1" id="KW-1133">Transmembrane helix</keyword>
<dbReference type="EMBL" id="LS974620">
    <property type="protein sequence ID" value="CAG7907418.1"/>
    <property type="molecule type" value="Genomic_DNA"/>
</dbReference>
<evidence type="ECO:0000313" key="3">
    <source>
        <dbReference type="EMBL" id="VDD14011.1"/>
    </source>
</evidence>
<gene>
    <name evidence="3" type="ORF">BRAA04T17747Z</name>
    <name evidence="2" type="ORF">BRAPAZ1V2_A04P23190.2</name>
</gene>
<evidence type="ECO:0000256" key="1">
    <source>
        <dbReference type="SAM" id="Phobius"/>
    </source>
</evidence>
<keyword evidence="1" id="KW-0472">Membrane</keyword>
<dbReference type="PANTHER" id="PTHR34658">
    <property type="entry name" value="OS01G0151800 PROTEIN"/>
    <property type="match status" value="1"/>
</dbReference>
<dbReference type="PANTHER" id="PTHR34658:SF7">
    <property type="entry name" value="FORKHEAD BOX PROTEIN G1"/>
    <property type="match status" value="1"/>
</dbReference>
<feature type="transmembrane region" description="Helical" evidence="1">
    <location>
        <begin position="127"/>
        <end position="149"/>
    </location>
</feature>
<dbReference type="AlphaFoldDB" id="A0A3P6CUJ3"/>
<organism evidence="3">
    <name type="scientific">Brassica campestris</name>
    <name type="common">Field mustard</name>
    <dbReference type="NCBI Taxonomy" id="3711"/>
    <lineage>
        <taxon>Eukaryota</taxon>
        <taxon>Viridiplantae</taxon>
        <taxon>Streptophyta</taxon>
        <taxon>Embryophyta</taxon>
        <taxon>Tracheophyta</taxon>
        <taxon>Spermatophyta</taxon>
        <taxon>Magnoliopsida</taxon>
        <taxon>eudicotyledons</taxon>
        <taxon>Gunneridae</taxon>
        <taxon>Pentapetalae</taxon>
        <taxon>rosids</taxon>
        <taxon>malvids</taxon>
        <taxon>Brassicales</taxon>
        <taxon>Brassicaceae</taxon>
        <taxon>Brassiceae</taxon>
        <taxon>Brassica</taxon>
    </lineage>
</organism>